<sequence>MSRRTNLNISRVAPFFLLAVLTPSLVFGQTIKPSPYWKNEIAFPNEPFRVVGTSASDPDWVKLTILLEPYDPNTVYFQDSQAYTFHYHFATEVLDPFIEMSPSEYDQVTLYEQGQRAILGAVIMPPTGCYP</sequence>
<name>X1IHC3_9ZZZZ</name>
<comment type="caution">
    <text evidence="1">The sequence shown here is derived from an EMBL/GenBank/DDBJ whole genome shotgun (WGS) entry which is preliminary data.</text>
</comment>
<gene>
    <name evidence="1" type="ORF">S03H2_68245</name>
</gene>
<organism evidence="1">
    <name type="scientific">marine sediment metagenome</name>
    <dbReference type="NCBI Taxonomy" id="412755"/>
    <lineage>
        <taxon>unclassified sequences</taxon>
        <taxon>metagenomes</taxon>
        <taxon>ecological metagenomes</taxon>
    </lineage>
</organism>
<reference evidence="1" key="1">
    <citation type="journal article" date="2014" name="Front. Microbiol.">
        <title>High frequency of phylogenetically diverse reductive dehalogenase-homologous genes in deep subseafloor sedimentary metagenomes.</title>
        <authorList>
            <person name="Kawai M."/>
            <person name="Futagami T."/>
            <person name="Toyoda A."/>
            <person name="Takaki Y."/>
            <person name="Nishi S."/>
            <person name="Hori S."/>
            <person name="Arai W."/>
            <person name="Tsubouchi T."/>
            <person name="Morono Y."/>
            <person name="Uchiyama I."/>
            <person name="Ito T."/>
            <person name="Fujiyama A."/>
            <person name="Inagaki F."/>
            <person name="Takami H."/>
        </authorList>
    </citation>
    <scope>NUCLEOTIDE SEQUENCE</scope>
    <source>
        <strain evidence="1">Expedition CK06-06</strain>
    </source>
</reference>
<evidence type="ECO:0000313" key="1">
    <source>
        <dbReference type="EMBL" id="GAH81831.1"/>
    </source>
</evidence>
<proteinExistence type="predicted"/>
<accession>X1IHC3</accession>
<dbReference type="AlphaFoldDB" id="X1IHC3"/>
<feature type="non-terminal residue" evidence="1">
    <location>
        <position position="131"/>
    </location>
</feature>
<dbReference type="EMBL" id="BARU01044836">
    <property type="protein sequence ID" value="GAH81831.1"/>
    <property type="molecule type" value="Genomic_DNA"/>
</dbReference>
<protein>
    <submittedName>
        <fullName evidence="1">Uncharacterized protein</fullName>
    </submittedName>
</protein>